<evidence type="ECO:0000313" key="6">
    <source>
        <dbReference type="Proteomes" id="UP000280344"/>
    </source>
</evidence>
<gene>
    <name evidence="5" type="ORF">EJ997_11185</name>
</gene>
<evidence type="ECO:0000256" key="1">
    <source>
        <dbReference type="ARBA" id="ARBA00005568"/>
    </source>
</evidence>
<dbReference type="FunFam" id="3.20.20.60:FF:000004">
    <property type="entry name" value="5-keto-4-deoxy-D-glucarate aldolase"/>
    <property type="match status" value="1"/>
</dbReference>
<dbReference type="InterPro" id="IPR005000">
    <property type="entry name" value="Aldolase/citrate-lyase_domain"/>
</dbReference>
<evidence type="ECO:0000313" key="5">
    <source>
        <dbReference type="EMBL" id="AZQ77819.1"/>
    </source>
</evidence>
<evidence type="ECO:0000256" key="3">
    <source>
        <dbReference type="ARBA" id="ARBA00023239"/>
    </source>
</evidence>
<reference evidence="5 6" key="1">
    <citation type="submission" date="2018-12" db="EMBL/GenBank/DDBJ databases">
        <title>Complete genome sequence of Flaviflexus sp. H23T48.</title>
        <authorList>
            <person name="Bae J.-W."/>
            <person name="Lee J.-Y."/>
        </authorList>
    </citation>
    <scope>NUCLEOTIDE SEQUENCE [LARGE SCALE GENOMIC DNA]</scope>
    <source>
        <strain evidence="5 6">H23T48</strain>
    </source>
</reference>
<keyword evidence="6" id="KW-1185">Reference proteome</keyword>
<feature type="domain" description="HpcH/HpaI aldolase/citrate lyase" evidence="4">
    <location>
        <begin position="22"/>
        <end position="244"/>
    </location>
</feature>
<dbReference type="InterPro" id="IPR040442">
    <property type="entry name" value="Pyrv_kinase-like_dom_sf"/>
</dbReference>
<dbReference type="Gene3D" id="3.20.20.60">
    <property type="entry name" value="Phosphoenolpyruvate-binding domains"/>
    <property type="match status" value="1"/>
</dbReference>
<comment type="similarity">
    <text evidence="1">Belongs to the HpcH/HpaI aldolase family.</text>
</comment>
<accession>A0A3Q9G528</accession>
<dbReference type="EMBL" id="CP034593">
    <property type="protein sequence ID" value="AZQ77819.1"/>
    <property type="molecule type" value="Genomic_DNA"/>
</dbReference>
<dbReference type="Proteomes" id="UP000280344">
    <property type="component" value="Chromosome"/>
</dbReference>
<dbReference type="GO" id="GO:0046872">
    <property type="term" value="F:metal ion binding"/>
    <property type="evidence" value="ECO:0007669"/>
    <property type="project" value="UniProtKB-KW"/>
</dbReference>
<dbReference type="SUPFAM" id="SSF51621">
    <property type="entry name" value="Phosphoenolpyruvate/pyruvate domain"/>
    <property type="match status" value="1"/>
</dbReference>
<dbReference type="PANTHER" id="PTHR30502:SF0">
    <property type="entry name" value="PHOSPHOENOLPYRUVATE CARBOXYLASE FAMILY PROTEIN"/>
    <property type="match status" value="1"/>
</dbReference>
<evidence type="ECO:0000259" key="4">
    <source>
        <dbReference type="Pfam" id="PF03328"/>
    </source>
</evidence>
<dbReference type="GO" id="GO:0005737">
    <property type="term" value="C:cytoplasm"/>
    <property type="evidence" value="ECO:0007669"/>
    <property type="project" value="TreeGrafter"/>
</dbReference>
<dbReference type="PANTHER" id="PTHR30502">
    <property type="entry name" value="2-KETO-3-DEOXY-L-RHAMNONATE ALDOLASE"/>
    <property type="match status" value="1"/>
</dbReference>
<dbReference type="InterPro" id="IPR015813">
    <property type="entry name" value="Pyrv/PenolPyrv_kinase-like_dom"/>
</dbReference>
<sequence>MSVRLELPPTFGQVLAKSTRSQVGMWISSGSTINAKICAGSGPDWVLIDGEHSPLSLESIQAQLQAVAPYPATPVVRLPVNDTVLIKQYLDLGAQNLLIPMVNTADEAAKAVAATRYPPEGVRGVGSALARAARWNRVENYLTKSNDEYVSVIVQIESAQAVENVKEICATPGVDGIFIGPSDLAASMGLIGQQAHPDVVANIKKTIAAARDAGIPVGINAFDPKLAHGYIDEGTDFILVQADVAILARQSEALATTFIPIQQGEEQAGKPGEERASY</sequence>
<name>A0A3Q9G528_9ACTO</name>
<dbReference type="OrthoDB" id="86160at2"/>
<evidence type="ECO:0000256" key="2">
    <source>
        <dbReference type="ARBA" id="ARBA00022723"/>
    </source>
</evidence>
<dbReference type="AlphaFoldDB" id="A0A3Q9G528"/>
<dbReference type="InterPro" id="IPR050251">
    <property type="entry name" value="HpcH-HpaI_aldolase"/>
</dbReference>
<organism evidence="5 6">
    <name type="scientific">Flaviflexus ciconiae</name>
    <dbReference type="NCBI Taxonomy" id="2496867"/>
    <lineage>
        <taxon>Bacteria</taxon>
        <taxon>Bacillati</taxon>
        <taxon>Actinomycetota</taxon>
        <taxon>Actinomycetes</taxon>
        <taxon>Actinomycetales</taxon>
        <taxon>Actinomycetaceae</taxon>
        <taxon>Flaviflexus</taxon>
    </lineage>
</organism>
<dbReference type="KEGG" id="flh:EJ997_11185"/>
<dbReference type="GO" id="GO:0016832">
    <property type="term" value="F:aldehyde-lyase activity"/>
    <property type="evidence" value="ECO:0007669"/>
    <property type="project" value="UniProtKB-ARBA"/>
</dbReference>
<dbReference type="Pfam" id="PF03328">
    <property type="entry name" value="HpcH_HpaI"/>
    <property type="match status" value="1"/>
</dbReference>
<keyword evidence="3" id="KW-0456">Lyase</keyword>
<protein>
    <submittedName>
        <fullName evidence="5">2-dehydro-3-deoxyglucarate aldolase</fullName>
    </submittedName>
</protein>
<proteinExistence type="inferred from homology"/>
<keyword evidence="2" id="KW-0479">Metal-binding</keyword>